<dbReference type="InterPro" id="IPR050509">
    <property type="entry name" value="CoA-transferase_III"/>
</dbReference>
<dbReference type="EMBL" id="FNLF01000002">
    <property type="protein sequence ID" value="SDQ70054.1"/>
    <property type="molecule type" value="Genomic_DNA"/>
</dbReference>
<keyword evidence="1" id="KW-0808">Transferase</keyword>
<proteinExistence type="predicted"/>
<dbReference type="PANTHER" id="PTHR48228">
    <property type="entry name" value="SUCCINYL-COA--D-CITRAMALATE COA-TRANSFERASE"/>
    <property type="match status" value="1"/>
</dbReference>
<name>A0A1H1D0S0_9ACTN</name>
<dbReference type="Gene3D" id="3.40.50.10540">
    <property type="entry name" value="Crotonobetainyl-coa:carnitine coa-transferase, domain 1"/>
    <property type="match status" value="1"/>
</dbReference>
<reference evidence="2" key="1">
    <citation type="submission" date="2016-10" db="EMBL/GenBank/DDBJ databases">
        <authorList>
            <person name="Varghese N."/>
            <person name="Submissions S."/>
        </authorList>
    </citation>
    <scope>NUCLEOTIDE SEQUENCE [LARGE SCALE GENOMIC DNA]</scope>
    <source>
        <strain evidence="2">DSM 44142</strain>
    </source>
</reference>
<organism evidence="1 2">
    <name type="scientific">Tsukamurella pulmonis</name>
    <dbReference type="NCBI Taxonomy" id="47312"/>
    <lineage>
        <taxon>Bacteria</taxon>
        <taxon>Bacillati</taxon>
        <taxon>Actinomycetota</taxon>
        <taxon>Actinomycetes</taxon>
        <taxon>Mycobacteriales</taxon>
        <taxon>Tsukamurellaceae</taxon>
        <taxon>Tsukamurella</taxon>
    </lineage>
</organism>
<evidence type="ECO:0000313" key="2">
    <source>
        <dbReference type="Proteomes" id="UP000183053"/>
    </source>
</evidence>
<dbReference type="STRING" id="47312.SAMN04489765_1482"/>
<protein>
    <submittedName>
        <fullName evidence="1">CoA-transferase family III</fullName>
    </submittedName>
</protein>
<dbReference type="InterPro" id="IPR003673">
    <property type="entry name" value="CoA-Trfase_fam_III"/>
</dbReference>
<dbReference type="RefSeq" id="WP_068566466.1">
    <property type="nucleotide sequence ID" value="NZ_FNLF01000002.1"/>
</dbReference>
<dbReference type="Proteomes" id="UP000183053">
    <property type="component" value="Unassembled WGS sequence"/>
</dbReference>
<gene>
    <name evidence="1" type="ORF">SAMN04489765_1482</name>
</gene>
<dbReference type="OrthoDB" id="9058532at2"/>
<sequence length="493" mass="53503">MTAEELTALLRKPAATTDEFDPYGPLEELLSSIGFSSADSGGSIDFVGADPVLPGTLRLAGGTAITLVAKSVAIAALWRMRGGAGQDIAMDLRVAPHRLCPFYDGRWELVNGYPMIDPVNVTDAYTYDMFYRTKDDRWMHPMGPYPKLRNDTSVLLGVPESKEHVAKAIAEWNSADLEEAGEKAGVIMPMCRTTEELIATEQYRDVLGPMPPVVIEKIGDSDPEPFTPDPRTPLDGVRALARAHIIAGAGCGRALALHGADVLNVWGPDEYEIPLLYATSNIGMRSTMLDLHTEHGTSVMLDLLRDADVFFANRRPGSLARHGIDAASAAAIRPGIIHASVNLNGETGPWAGRVGFDQTAGSLSGVMINEGEDGVPHLPALPVVNDYITAWFMQMGIIRALMLRAEVGGSYKVTVSLTRTALWLLSLGRIDKAYSYEVAGKAPGHEYLAPQTFLADTALGRYQGITEQVRMSQTPGYYTYPLIPRGSHQPRWL</sequence>
<dbReference type="InterPro" id="IPR023606">
    <property type="entry name" value="CoA-Trfase_III_dom_1_sf"/>
</dbReference>
<dbReference type="GO" id="GO:0016740">
    <property type="term" value="F:transferase activity"/>
    <property type="evidence" value="ECO:0007669"/>
    <property type="project" value="UniProtKB-KW"/>
</dbReference>
<dbReference type="Pfam" id="PF02515">
    <property type="entry name" value="CoA_transf_3"/>
    <property type="match status" value="1"/>
</dbReference>
<dbReference type="AlphaFoldDB" id="A0A1H1D0S0"/>
<dbReference type="PANTHER" id="PTHR48228:SF4">
    <property type="entry name" value="BLR3030 PROTEIN"/>
    <property type="match status" value="1"/>
</dbReference>
<dbReference type="SUPFAM" id="SSF89796">
    <property type="entry name" value="CoA-transferase family III (CaiB/BaiF)"/>
    <property type="match status" value="2"/>
</dbReference>
<evidence type="ECO:0000313" key="1">
    <source>
        <dbReference type="EMBL" id="SDQ70054.1"/>
    </source>
</evidence>
<accession>A0A1H1D0S0</accession>
<keyword evidence="2" id="KW-1185">Reference proteome</keyword>